<dbReference type="GO" id="GO:0016787">
    <property type="term" value="F:hydrolase activity"/>
    <property type="evidence" value="ECO:0007669"/>
    <property type="project" value="UniProtKB-KW"/>
</dbReference>
<dbReference type="SUPFAM" id="SSF51445">
    <property type="entry name" value="(Trans)glycosidases"/>
    <property type="match status" value="1"/>
</dbReference>
<reference evidence="4 5" key="1">
    <citation type="submission" date="2016-10" db="EMBL/GenBank/DDBJ databases">
        <authorList>
            <person name="de Groot N.N."/>
        </authorList>
    </citation>
    <scope>NUCLEOTIDE SEQUENCE [LARGE SCALE GENOMIC DNA]</scope>
    <source>
        <strain evidence="4 5">CGMCC 4.3510</strain>
    </source>
</reference>
<keyword evidence="5" id="KW-1185">Reference proteome</keyword>
<dbReference type="Pfam" id="PF00704">
    <property type="entry name" value="Glyco_hydro_18"/>
    <property type="match status" value="1"/>
</dbReference>
<dbReference type="RefSeq" id="WP_245796134.1">
    <property type="nucleotide sequence ID" value="NZ_FONG01000010.1"/>
</dbReference>
<evidence type="ECO:0000313" key="4">
    <source>
        <dbReference type="EMBL" id="SFF24641.1"/>
    </source>
</evidence>
<dbReference type="PANTHER" id="PTHR46066">
    <property type="entry name" value="CHITINASE DOMAIN-CONTAINING PROTEIN 1 FAMILY MEMBER"/>
    <property type="match status" value="1"/>
</dbReference>
<evidence type="ECO:0000313" key="5">
    <source>
        <dbReference type="Proteomes" id="UP000199323"/>
    </source>
</evidence>
<evidence type="ECO:0000256" key="2">
    <source>
        <dbReference type="SAM" id="SignalP"/>
    </source>
</evidence>
<dbReference type="PROSITE" id="PS51910">
    <property type="entry name" value="GH18_2"/>
    <property type="match status" value="1"/>
</dbReference>
<dbReference type="AlphaFoldDB" id="A0A1I2H7M4"/>
<feature type="domain" description="GH18" evidence="3">
    <location>
        <begin position="58"/>
        <end position="381"/>
    </location>
</feature>
<dbReference type="Gene3D" id="3.20.20.80">
    <property type="entry name" value="Glycosidases"/>
    <property type="match status" value="1"/>
</dbReference>
<dbReference type="GO" id="GO:0005975">
    <property type="term" value="P:carbohydrate metabolic process"/>
    <property type="evidence" value="ECO:0007669"/>
    <property type="project" value="InterPro"/>
</dbReference>
<name>A0A1I2H7M4_9ACTN</name>
<feature type="chain" id="PRO_5011756032" evidence="2">
    <location>
        <begin position="28"/>
        <end position="381"/>
    </location>
</feature>
<keyword evidence="2" id="KW-0732">Signal</keyword>
<gene>
    <name evidence="4" type="ORF">SAMN05216251_11080</name>
</gene>
<feature type="region of interest" description="Disordered" evidence="1">
    <location>
        <begin position="30"/>
        <end position="53"/>
    </location>
</feature>
<dbReference type="PANTHER" id="PTHR46066:SF2">
    <property type="entry name" value="CHITINASE DOMAIN-CONTAINING PROTEIN 1"/>
    <property type="match status" value="1"/>
</dbReference>
<evidence type="ECO:0000259" key="3">
    <source>
        <dbReference type="PROSITE" id="PS51910"/>
    </source>
</evidence>
<dbReference type="InterPro" id="IPR001223">
    <property type="entry name" value="Glyco_hydro18_cat"/>
</dbReference>
<evidence type="ECO:0000256" key="1">
    <source>
        <dbReference type="SAM" id="MobiDB-lite"/>
    </source>
</evidence>
<accession>A0A1I2H7M4</accession>
<organism evidence="4 5">
    <name type="scientific">Actinacidiphila alni</name>
    <dbReference type="NCBI Taxonomy" id="380248"/>
    <lineage>
        <taxon>Bacteria</taxon>
        <taxon>Bacillati</taxon>
        <taxon>Actinomycetota</taxon>
        <taxon>Actinomycetes</taxon>
        <taxon>Kitasatosporales</taxon>
        <taxon>Streptomycetaceae</taxon>
        <taxon>Actinacidiphila</taxon>
    </lineage>
</organism>
<feature type="signal peptide" evidence="2">
    <location>
        <begin position="1"/>
        <end position="27"/>
    </location>
</feature>
<dbReference type="Proteomes" id="UP000199323">
    <property type="component" value="Unassembled WGS sequence"/>
</dbReference>
<dbReference type="STRING" id="380248.SAMN05216251_11080"/>
<dbReference type="InterPro" id="IPR017853">
    <property type="entry name" value="GH"/>
</dbReference>
<protein>
    <submittedName>
        <fullName evidence="4">Glycosyl hydrolases family 18</fullName>
    </submittedName>
</protein>
<dbReference type="EMBL" id="FONG01000010">
    <property type="protein sequence ID" value="SFF24641.1"/>
    <property type="molecule type" value="Genomic_DNA"/>
</dbReference>
<sequence length="381" mass="40345">MLRRRLIILATAAACSAALAGAMTAGAMTTDGAPHHGPAGKDRRSAAAHHPAATARHAATGVQFQTWLYPGGSGDSTCTAPAEYADNRVKNGALKPEYWSVNGKGKVTLESAADGSCNTYSAANVADLKAHSAFQYPTVSAMTTADVHALVSSSTNRGNAVSQLTSFVVDKQLSGVDVDMEDYWSWSAADLRNYKTFLTQLATALHAQGKKLVVDAPAMTEDADFYDYADVSATGVDELDIMAYDEEFDTASGDRCLPITPLDWLRQVTRYAQSKVPDPSRLVIALPSYGISAPDPCDLDAVTGNIQYSDMKHSPGFSTDPATVAARRDPSSGEIRWVSGGKLYDYVDSTALDAKLAVLTSLGVTKVSVWSLGGGNPWFTG</sequence>
<proteinExistence type="predicted"/>
<keyword evidence="4" id="KW-0378">Hydrolase</keyword>